<dbReference type="Pfam" id="PF13847">
    <property type="entry name" value="Methyltransf_31"/>
    <property type="match status" value="1"/>
</dbReference>
<evidence type="ECO:0000256" key="3">
    <source>
        <dbReference type="ARBA" id="ARBA00022679"/>
    </source>
</evidence>
<dbReference type="Pfam" id="PF01564">
    <property type="entry name" value="Spermine_synth"/>
    <property type="match status" value="1"/>
</dbReference>
<evidence type="ECO:0000256" key="1">
    <source>
        <dbReference type="ARBA" id="ARBA00008361"/>
    </source>
</evidence>
<dbReference type="InterPro" id="IPR029063">
    <property type="entry name" value="SAM-dependent_MTases_sf"/>
</dbReference>
<dbReference type="SUPFAM" id="SSF53335">
    <property type="entry name" value="S-adenosyl-L-methionine-dependent methyltransferases"/>
    <property type="match status" value="2"/>
</dbReference>
<feature type="domain" description="Methyltransferase" evidence="5">
    <location>
        <begin position="51"/>
        <end position="164"/>
    </location>
</feature>
<name>A0A8D9A2K3_9HEMI</name>
<dbReference type="Gene3D" id="3.40.50.150">
    <property type="entry name" value="Vaccinia Virus protein VP39"/>
    <property type="match status" value="2"/>
</dbReference>
<dbReference type="GO" id="GO:0008168">
    <property type="term" value="F:methyltransferase activity"/>
    <property type="evidence" value="ECO:0007669"/>
    <property type="project" value="UniProtKB-KW"/>
</dbReference>
<dbReference type="InterPro" id="IPR051419">
    <property type="entry name" value="Lys/N-term_MeTrsfase_sf"/>
</dbReference>
<dbReference type="GO" id="GO:0032259">
    <property type="term" value="P:methylation"/>
    <property type="evidence" value="ECO:0007669"/>
    <property type="project" value="UniProtKB-KW"/>
</dbReference>
<keyword evidence="2 6" id="KW-0489">Methyltransferase</keyword>
<keyword evidence="3 6" id="KW-0808">Transferase</keyword>
<keyword evidence="4" id="KW-0511">Multifunctional enzyme</keyword>
<reference evidence="6" key="1">
    <citation type="submission" date="2021-05" db="EMBL/GenBank/DDBJ databases">
        <authorList>
            <person name="Alioto T."/>
            <person name="Alioto T."/>
            <person name="Gomez Garrido J."/>
        </authorList>
    </citation>
    <scope>NUCLEOTIDE SEQUENCE</scope>
</reference>
<dbReference type="PANTHER" id="PTHR12176:SF78">
    <property type="entry name" value="EEF1A LYSINE AND N-TERMINAL METHYLTRANSFERASE"/>
    <property type="match status" value="1"/>
</dbReference>
<evidence type="ECO:0000259" key="5">
    <source>
        <dbReference type="Pfam" id="PF13847"/>
    </source>
</evidence>
<accession>A0A8D9A2K3</accession>
<dbReference type="CDD" id="cd02440">
    <property type="entry name" value="AdoMet_MTases"/>
    <property type="match status" value="1"/>
</dbReference>
<dbReference type="EMBL" id="HBUF01549536">
    <property type="protein sequence ID" value="CAG6758408.1"/>
    <property type="molecule type" value="Transcribed_RNA"/>
</dbReference>
<dbReference type="InterPro" id="IPR025714">
    <property type="entry name" value="Methyltranfer_dom"/>
</dbReference>
<proteinExistence type="inferred from homology"/>
<dbReference type="PANTHER" id="PTHR12176">
    <property type="entry name" value="SAM-DEPENDENT METHYLTRANSFERASE SUPERFAMILY PROTEIN"/>
    <property type="match status" value="1"/>
</dbReference>
<organism evidence="6">
    <name type="scientific">Cacopsylla melanoneura</name>
    <dbReference type="NCBI Taxonomy" id="428564"/>
    <lineage>
        <taxon>Eukaryota</taxon>
        <taxon>Metazoa</taxon>
        <taxon>Ecdysozoa</taxon>
        <taxon>Arthropoda</taxon>
        <taxon>Hexapoda</taxon>
        <taxon>Insecta</taxon>
        <taxon>Pterygota</taxon>
        <taxon>Neoptera</taxon>
        <taxon>Paraneoptera</taxon>
        <taxon>Hemiptera</taxon>
        <taxon>Sternorrhyncha</taxon>
        <taxon>Psylloidea</taxon>
        <taxon>Psyllidae</taxon>
        <taxon>Psyllinae</taxon>
        <taxon>Cacopsylla</taxon>
    </lineage>
</organism>
<dbReference type="AlphaFoldDB" id="A0A8D9A2K3"/>
<evidence type="ECO:0000256" key="4">
    <source>
        <dbReference type="ARBA" id="ARBA00023268"/>
    </source>
</evidence>
<evidence type="ECO:0000256" key="2">
    <source>
        <dbReference type="ARBA" id="ARBA00022603"/>
    </source>
</evidence>
<protein>
    <submittedName>
        <fullName evidence="6">Methyltransferase-like protein 13</fullName>
    </submittedName>
</protein>
<dbReference type="FunFam" id="3.40.50.150:FF:000110">
    <property type="entry name" value="methyltransferase-like protein 13 isoform X1"/>
    <property type="match status" value="1"/>
</dbReference>
<evidence type="ECO:0000313" key="6">
    <source>
        <dbReference type="EMBL" id="CAG6758408.1"/>
    </source>
</evidence>
<comment type="similarity">
    <text evidence="1">Belongs to the methyltransferase superfamily.</text>
</comment>
<sequence length="673" mass="76294">MFNLLPKTKSEFTETDYWDKFFKKRGDKAFEWYGEYVELCSIINKYMKVTDNILNIGCGNSKLSSDLYDGGFKNLKNIDMSEVVIKNMNKKYCTPKRPGLTFEQMDALNTTYDNEQFNVVLDKGTLDALMPDNKEDTVERIDKLFKEVDRLLKQGGRYIIISLLQEHIVRHLSTYFNSLGWMIRITRCKEAEHSAGRSLIQPVFVVVVTKFKKNPNITPVLEINFNGDKTHRVTSTDALISAVRTEQQVALLCCGLSNSNISSTGSLTLDVYAPGNPDIPRYTLVVIDKPSTKSTDDMTYAAFIIPQGRECEWTFSSDEGRQVLLANCKVDRLTIITLNRSHEFPDLKSVQDELAGTVVELAPSSIRESRKKVPFLSLGGDIGKRHVVVKGESEWSGGYVVEEVEGEDGILRRLIFMKTPYVIQSEIRLKEVTNNDGQIEKINDRTYLSCEYHVFLNLAVALLPPKAHILIVGLGGGVLINYIHHCFDQVKITSVEIDPAVYDVASKYFGLVSSPNIEIHITDGVDFILSEAQKPRTKYDMILFDVDNKDTSLGLSCPPKRFLEDDILDAVLKLVSEEQSLFMVNLVCRATDLHDAIVSQLQYLFPSYASIKMKHDVNEVIFCSLKPNRFSLDLFEAQGRRVNELTKSKDLVPEDEEELLDVKDMLERMEINS</sequence>